<accession>F0Q623</accession>
<evidence type="ECO:0000313" key="2">
    <source>
        <dbReference type="Proteomes" id="UP000002482"/>
    </source>
</evidence>
<dbReference type="Proteomes" id="UP000002482">
    <property type="component" value="Chromosome"/>
</dbReference>
<dbReference type="InterPro" id="IPR021390">
    <property type="entry name" value="DUF3025"/>
</dbReference>
<protein>
    <recommendedName>
        <fullName evidence="3">DUF3025 domain-containing protein</fullName>
    </recommendedName>
</protein>
<dbReference type="KEGG" id="aaa:Acav_4220"/>
<reference evidence="1" key="1">
    <citation type="submission" date="2011-02" db="EMBL/GenBank/DDBJ databases">
        <title>Complete sequence of Acidovorax avenae subsp. avenae ATCC 19860.</title>
        <authorList>
            <consortium name="US DOE Joint Genome Institute"/>
            <person name="Lucas S."/>
            <person name="Copeland A."/>
            <person name="Lapidus A."/>
            <person name="Cheng J.-F."/>
            <person name="Goodwin L."/>
            <person name="Pitluck S."/>
            <person name="Chertkov O."/>
            <person name="Held B."/>
            <person name="Detter J.C."/>
            <person name="Han C."/>
            <person name="Tapia R."/>
            <person name="Land M."/>
            <person name="Hauser L."/>
            <person name="Kyrpides N."/>
            <person name="Ivanova N."/>
            <person name="Ovchinnikova G."/>
            <person name="Pagani I."/>
            <person name="Gordon S."/>
            <person name="Woyke T."/>
        </authorList>
    </citation>
    <scope>NUCLEOTIDE SEQUENCE</scope>
    <source>
        <strain evidence="1">ATCC 19860</strain>
    </source>
</reference>
<dbReference type="HOGENOM" id="CLU_067037_0_0_4"/>
<dbReference type="Pfam" id="PF11227">
    <property type="entry name" value="DUF3025"/>
    <property type="match status" value="1"/>
</dbReference>
<dbReference type="GeneID" id="34238794"/>
<organism evidence="1 2">
    <name type="scientific">Paracidovorax avenae (strain ATCC 19860 / DSM 7227 / CCUG 15838 / JCM 20985 / LMG 2117 / NCPPB 1011)</name>
    <name type="common">Acidovorax avenae</name>
    <dbReference type="NCBI Taxonomy" id="643561"/>
    <lineage>
        <taxon>Bacteria</taxon>
        <taxon>Pseudomonadati</taxon>
        <taxon>Pseudomonadota</taxon>
        <taxon>Betaproteobacteria</taxon>
        <taxon>Burkholderiales</taxon>
        <taxon>Comamonadaceae</taxon>
        <taxon>Paracidovorax</taxon>
    </lineage>
</organism>
<dbReference type="EMBL" id="CP002521">
    <property type="protein sequence ID" value="ADX48104.1"/>
    <property type="molecule type" value="Genomic_DNA"/>
</dbReference>
<keyword evidence="2" id="KW-1185">Reference proteome</keyword>
<proteinExistence type="predicted"/>
<sequence length="278" mass="30863">MRPPDRFARQVLASSAVRPVDEVEWERPWFTPLRRAGRAVAAGVHAGQLVWQALDALGTPASGRAAGPCFVSQECQPVGEAYEAFIFRTGQVPTRDNLHDFFNGLVWLHYPRAKRRLNALQAGAIAAQGVGAVRGPLRDAITVFDENGAVLFAPQELREALATRAWRRLFTDLRPLWRQARLEIFGHALLEQLVKPRKPLTAHVLLVPDAPEMVADIDGWLEGSLAPELLTTKPFTPLPVLGVPGWWAENENFCFYDDSSVFRSARPASQYTTGVPPR</sequence>
<dbReference type="AlphaFoldDB" id="F0Q623"/>
<evidence type="ECO:0008006" key="3">
    <source>
        <dbReference type="Google" id="ProtNLM"/>
    </source>
</evidence>
<name>F0Q623_PARA1</name>
<evidence type="ECO:0000313" key="1">
    <source>
        <dbReference type="EMBL" id="ADX48104.1"/>
    </source>
</evidence>
<gene>
    <name evidence="1" type="ordered locus">Acav_4220</name>
</gene>
<dbReference type="RefSeq" id="WP_013596576.1">
    <property type="nucleotide sequence ID" value="NC_015138.1"/>
</dbReference>